<keyword evidence="10 11" id="KW-0998">Cell outer membrane</keyword>
<dbReference type="InterPro" id="IPR012910">
    <property type="entry name" value="Plug_dom"/>
</dbReference>
<dbReference type="PROSITE" id="PS52016">
    <property type="entry name" value="TONB_DEPENDENT_REC_3"/>
    <property type="match status" value="1"/>
</dbReference>
<keyword evidence="8 11" id="KW-0472">Membrane</keyword>
<feature type="domain" description="TonB-dependent receptor-like beta-barrel" evidence="14">
    <location>
        <begin position="267"/>
        <end position="698"/>
    </location>
</feature>
<organism evidence="16 17">
    <name type="scientific">Polymorphobacter multimanifer</name>
    <dbReference type="NCBI Taxonomy" id="1070431"/>
    <lineage>
        <taxon>Bacteria</taxon>
        <taxon>Pseudomonadati</taxon>
        <taxon>Pseudomonadota</taxon>
        <taxon>Alphaproteobacteria</taxon>
        <taxon>Sphingomonadales</taxon>
        <taxon>Sphingosinicellaceae</taxon>
        <taxon>Polymorphobacter</taxon>
    </lineage>
</organism>
<evidence type="ECO:0000256" key="10">
    <source>
        <dbReference type="ARBA" id="ARBA00023237"/>
    </source>
</evidence>
<dbReference type="InterPro" id="IPR000531">
    <property type="entry name" value="Beta-barrel_TonB"/>
</dbReference>
<evidence type="ECO:0000313" key="17">
    <source>
        <dbReference type="Proteomes" id="UP000538147"/>
    </source>
</evidence>
<dbReference type="Pfam" id="PF00593">
    <property type="entry name" value="TonB_dep_Rec_b-barrel"/>
    <property type="match status" value="1"/>
</dbReference>
<feature type="domain" description="TonB-dependent receptor plug" evidence="15">
    <location>
        <begin position="44"/>
        <end position="164"/>
    </location>
</feature>
<dbReference type="InterPro" id="IPR010949">
    <property type="entry name" value="TonB_Hb/transfer/lactofer_rcpt"/>
</dbReference>
<dbReference type="EMBL" id="JACIIV010000011">
    <property type="protein sequence ID" value="MBB6227529.1"/>
    <property type="molecule type" value="Genomic_DNA"/>
</dbReference>
<comment type="similarity">
    <text evidence="2 11 12">Belongs to the TonB-dependent receptor family.</text>
</comment>
<keyword evidence="4 11" id="KW-1134">Transmembrane beta strand</keyword>
<dbReference type="Pfam" id="PF07715">
    <property type="entry name" value="Plug"/>
    <property type="match status" value="1"/>
</dbReference>
<dbReference type="CDD" id="cd01347">
    <property type="entry name" value="ligand_gated_channel"/>
    <property type="match status" value="1"/>
</dbReference>
<dbReference type="SUPFAM" id="SSF56935">
    <property type="entry name" value="Porins"/>
    <property type="match status" value="1"/>
</dbReference>
<dbReference type="PANTHER" id="PTHR30069">
    <property type="entry name" value="TONB-DEPENDENT OUTER MEMBRANE RECEPTOR"/>
    <property type="match status" value="1"/>
</dbReference>
<dbReference type="InterPro" id="IPR037066">
    <property type="entry name" value="Plug_dom_sf"/>
</dbReference>
<evidence type="ECO:0000256" key="1">
    <source>
        <dbReference type="ARBA" id="ARBA00004571"/>
    </source>
</evidence>
<evidence type="ECO:0000256" key="3">
    <source>
        <dbReference type="ARBA" id="ARBA00022448"/>
    </source>
</evidence>
<evidence type="ECO:0000256" key="5">
    <source>
        <dbReference type="ARBA" id="ARBA00022692"/>
    </source>
</evidence>
<dbReference type="InterPro" id="IPR039426">
    <property type="entry name" value="TonB-dep_rcpt-like"/>
</dbReference>
<keyword evidence="5 11" id="KW-0812">Transmembrane</keyword>
<dbReference type="Gene3D" id="2.170.130.10">
    <property type="entry name" value="TonB-dependent receptor, plug domain"/>
    <property type="match status" value="1"/>
</dbReference>
<keyword evidence="3 11" id="KW-0813">Transport</keyword>
<dbReference type="PANTHER" id="PTHR30069:SF29">
    <property type="entry name" value="HEMOGLOBIN AND HEMOGLOBIN-HAPTOGLOBIN-BINDING PROTEIN 1-RELATED"/>
    <property type="match status" value="1"/>
</dbReference>
<proteinExistence type="inferred from homology"/>
<keyword evidence="7 12" id="KW-0798">TonB box</keyword>
<feature type="chain" id="PRO_5032670782" evidence="13">
    <location>
        <begin position="23"/>
        <end position="737"/>
    </location>
</feature>
<evidence type="ECO:0000259" key="14">
    <source>
        <dbReference type="Pfam" id="PF00593"/>
    </source>
</evidence>
<dbReference type="InterPro" id="IPR011276">
    <property type="entry name" value="TonB_haem/Hb_rcpt"/>
</dbReference>
<sequence length="737" mass="78072">MPINLRALLLATLALVPLPALAEDTAAIVEDGLTVTATRTATRISDVPATVSVITAEDIENLLIDDIKDLVRFEPGISVRSQPSRPGAALGTTGRDGNSGFTIRGLSGNRILIQQDLIRVPDSFAFGAQAVGRGDYADLDLIKSVEFLRGPTSALYGSDGLAGAVSLTTRDPEDLLRPGQNVAVRARLGYSGADKGWGKSIMLALGEGPLSALIAYSRRDSGPLQNFGRLEVDGPLRTAPNPQATDSDSVLAKLVLDLGGGHRLRLTGEHVARATTTDVRSGRGVPPLAATSVLDLRTDDTTTRNRASLDWRYEGTETVESAFLIGYHQDSRTRQFALEDRNTAADRTRDNSFDNRVTGANGQLALRFGDTAQRLLIGGDWSKTLQTGLRDGTVPPAGEPFPIKAFPDTDYTQAGAFIAGTLDLGGGRALLYPSVRFDHFELTPRPDATFPGNSAAQSGSRVSPKLGAVVWATPVLGLAASYAEGFRSPTPSQVNNGFANPLQGYASIPNPDLRPETSRSFEAGLRLRDAAVAGAVLNANLTAFTARYRNFIDQQVIGGAFTPASPAIFQFINFGRVAVEGIELKADLALGAGFTLNAAAAWAQGTSSGALPNGTIIPEAPLSPIDPFNLVAGLGWRGLDGRLQTQLIVTHSAGKAQADIAEACTPACFGSPAFTIVDITAAFQITPFATARIGLFNLTDRRYWWWNDVRGLAGTSAIADAFTQPGRNFSASLILRY</sequence>
<gene>
    <name evidence="16" type="ORF">FHS79_001698</name>
</gene>
<feature type="signal peptide" evidence="13">
    <location>
        <begin position="1"/>
        <end position="22"/>
    </location>
</feature>
<evidence type="ECO:0000256" key="8">
    <source>
        <dbReference type="ARBA" id="ARBA00023136"/>
    </source>
</evidence>
<evidence type="ECO:0000256" key="4">
    <source>
        <dbReference type="ARBA" id="ARBA00022452"/>
    </source>
</evidence>
<dbReference type="GO" id="GO:0044718">
    <property type="term" value="P:siderophore transmembrane transport"/>
    <property type="evidence" value="ECO:0007669"/>
    <property type="project" value="TreeGrafter"/>
</dbReference>
<evidence type="ECO:0000259" key="15">
    <source>
        <dbReference type="Pfam" id="PF07715"/>
    </source>
</evidence>
<dbReference type="Proteomes" id="UP000538147">
    <property type="component" value="Unassembled WGS sequence"/>
</dbReference>
<protein>
    <submittedName>
        <fullName evidence="16">Hemoglobin/transferrin/lactoferrin receptor protein</fullName>
    </submittedName>
</protein>
<accession>A0A841L3V5</accession>
<evidence type="ECO:0000256" key="11">
    <source>
        <dbReference type="PROSITE-ProRule" id="PRU01360"/>
    </source>
</evidence>
<evidence type="ECO:0000313" key="16">
    <source>
        <dbReference type="EMBL" id="MBB6227529.1"/>
    </source>
</evidence>
<evidence type="ECO:0000256" key="2">
    <source>
        <dbReference type="ARBA" id="ARBA00009810"/>
    </source>
</evidence>
<dbReference type="RefSeq" id="WP_184198281.1">
    <property type="nucleotide sequence ID" value="NZ_JACIIV010000011.1"/>
</dbReference>
<comment type="subcellular location">
    <subcellularLocation>
        <location evidence="1 11">Cell outer membrane</location>
        <topology evidence="1 11">Multi-pass membrane protein</topology>
    </subcellularLocation>
</comment>
<dbReference type="InterPro" id="IPR036942">
    <property type="entry name" value="Beta-barrel_TonB_sf"/>
</dbReference>
<reference evidence="16 17" key="1">
    <citation type="submission" date="2020-08" db="EMBL/GenBank/DDBJ databases">
        <title>Genomic Encyclopedia of Type Strains, Phase IV (KMG-IV): sequencing the most valuable type-strain genomes for metagenomic binning, comparative biology and taxonomic classification.</title>
        <authorList>
            <person name="Goeker M."/>
        </authorList>
    </citation>
    <scope>NUCLEOTIDE SEQUENCE [LARGE SCALE GENOMIC DNA]</scope>
    <source>
        <strain evidence="16 17">DSM 102189</strain>
    </source>
</reference>
<evidence type="ECO:0000256" key="13">
    <source>
        <dbReference type="SAM" id="SignalP"/>
    </source>
</evidence>
<comment type="caution">
    <text evidence="16">The sequence shown here is derived from an EMBL/GenBank/DDBJ whole genome shotgun (WGS) entry which is preliminary data.</text>
</comment>
<dbReference type="GO" id="GO:0009279">
    <property type="term" value="C:cell outer membrane"/>
    <property type="evidence" value="ECO:0007669"/>
    <property type="project" value="UniProtKB-SubCell"/>
</dbReference>
<evidence type="ECO:0000256" key="12">
    <source>
        <dbReference type="RuleBase" id="RU003357"/>
    </source>
</evidence>
<evidence type="ECO:0000256" key="7">
    <source>
        <dbReference type="ARBA" id="ARBA00023077"/>
    </source>
</evidence>
<evidence type="ECO:0000256" key="9">
    <source>
        <dbReference type="ARBA" id="ARBA00023170"/>
    </source>
</evidence>
<dbReference type="Gene3D" id="2.40.170.20">
    <property type="entry name" value="TonB-dependent receptor, beta-barrel domain"/>
    <property type="match status" value="1"/>
</dbReference>
<dbReference type="GO" id="GO:0015232">
    <property type="term" value="F:heme transmembrane transporter activity"/>
    <property type="evidence" value="ECO:0007669"/>
    <property type="project" value="InterPro"/>
</dbReference>
<name>A0A841L3V5_9SPHN</name>
<keyword evidence="9 16" id="KW-0675">Receptor</keyword>
<evidence type="ECO:0000256" key="6">
    <source>
        <dbReference type="ARBA" id="ARBA00022729"/>
    </source>
</evidence>
<keyword evidence="17" id="KW-1185">Reference proteome</keyword>
<dbReference type="NCBIfam" id="TIGR01786">
    <property type="entry name" value="TonB-hemlactrns"/>
    <property type="match status" value="1"/>
</dbReference>
<dbReference type="AlphaFoldDB" id="A0A841L3V5"/>
<dbReference type="NCBIfam" id="TIGR01785">
    <property type="entry name" value="TonB-hemin"/>
    <property type="match status" value="1"/>
</dbReference>
<keyword evidence="6 13" id="KW-0732">Signal</keyword>
<dbReference type="GO" id="GO:0015344">
    <property type="term" value="F:siderophore uptake transmembrane transporter activity"/>
    <property type="evidence" value="ECO:0007669"/>
    <property type="project" value="TreeGrafter"/>
</dbReference>